<dbReference type="Proteomes" id="UP000265515">
    <property type="component" value="Unassembled WGS sequence"/>
</dbReference>
<reference evidence="1 2" key="1">
    <citation type="journal article" date="2018" name="Cell">
        <title>The Chara Genome: Secondary Complexity and Implications for Plant Terrestrialization.</title>
        <authorList>
            <person name="Nishiyama T."/>
            <person name="Sakayama H."/>
            <person name="Vries J.D."/>
            <person name="Buschmann H."/>
            <person name="Saint-Marcoux D."/>
            <person name="Ullrich K.K."/>
            <person name="Haas F.B."/>
            <person name="Vanderstraeten L."/>
            <person name="Becker D."/>
            <person name="Lang D."/>
            <person name="Vosolsobe S."/>
            <person name="Rombauts S."/>
            <person name="Wilhelmsson P.K.I."/>
            <person name="Janitza P."/>
            <person name="Kern R."/>
            <person name="Heyl A."/>
            <person name="Rumpler F."/>
            <person name="Villalobos L.I.A.C."/>
            <person name="Clay J.M."/>
            <person name="Skokan R."/>
            <person name="Toyoda A."/>
            <person name="Suzuki Y."/>
            <person name="Kagoshima H."/>
            <person name="Schijlen E."/>
            <person name="Tajeshwar N."/>
            <person name="Catarino B."/>
            <person name="Hetherington A.J."/>
            <person name="Saltykova A."/>
            <person name="Bonnot C."/>
            <person name="Breuninger H."/>
            <person name="Symeonidi A."/>
            <person name="Radhakrishnan G.V."/>
            <person name="Van Nieuwerburgh F."/>
            <person name="Deforce D."/>
            <person name="Chang C."/>
            <person name="Karol K.G."/>
            <person name="Hedrich R."/>
            <person name="Ulvskov P."/>
            <person name="Glockner G."/>
            <person name="Delwiche C.F."/>
            <person name="Petrasek J."/>
            <person name="Van de Peer Y."/>
            <person name="Friml J."/>
            <person name="Beilby M."/>
            <person name="Dolan L."/>
            <person name="Kohara Y."/>
            <person name="Sugano S."/>
            <person name="Fujiyama A."/>
            <person name="Delaux P.-M."/>
            <person name="Quint M."/>
            <person name="TheiBen G."/>
            <person name="Hagemann M."/>
            <person name="Harholt J."/>
            <person name="Dunand C."/>
            <person name="Zachgo S."/>
            <person name="Langdale J."/>
            <person name="Maumus F."/>
            <person name="Straeten D.V.D."/>
            <person name="Gould S.B."/>
            <person name="Rensing S.A."/>
        </authorList>
    </citation>
    <scope>NUCLEOTIDE SEQUENCE [LARGE SCALE GENOMIC DNA]</scope>
    <source>
        <strain evidence="1 2">S276</strain>
    </source>
</reference>
<organism evidence="1 2">
    <name type="scientific">Chara braunii</name>
    <name type="common">Braun's stonewort</name>
    <dbReference type="NCBI Taxonomy" id="69332"/>
    <lineage>
        <taxon>Eukaryota</taxon>
        <taxon>Viridiplantae</taxon>
        <taxon>Streptophyta</taxon>
        <taxon>Charophyceae</taxon>
        <taxon>Charales</taxon>
        <taxon>Characeae</taxon>
        <taxon>Chara</taxon>
    </lineage>
</organism>
<sequence length="89" mass="9553">METPCLDKDGLARKEGVNCSAAHSVEGVGCRFGSFSRALLVMTMIGGRRMLSLAGLDNDRLARNKALRTVSGWMVLIAGVLHSCLVHHS</sequence>
<name>A0A388M1Q4_CHABU</name>
<dbReference type="AlphaFoldDB" id="A0A388M1Q4"/>
<dbReference type="Gramene" id="GBG88412">
    <property type="protein sequence ID" value="GBG88412"/>
    <property type="gene ID" value="CBR_g47111"/>
</dbReference>
<evidence type="ECO:0000313" key="1">
    <source>
        <dbReference type="EMBL" id="GBG88412.1"/>
    </source>
</evidence>
<protein>
    <submittedName>
        <fullName evidence="1">Uncharacterized protein</fullName>
    </submittedName>
</protein>
<proteinExistence type="predicted"/>
<dbReference type="EMBL" id="BFEA01000671">
    <property type="protein sequence ID" value="GBG88412.1"/>
    <property type="molecule type" value="Genomic_DNA"/>
</dbReference>
<keyword evidence="2" id="KW-1185">Reference proteome</keyword>
<comment type="caution">
    <text evidence="1">The sequence shown here is derived from an EMBL/GenBank/DDBJ whole genome shotgun (WGS) entry which is preliminary data.</text>
</comment>
<evidence type="ECO:0000313" key="2">
    <source>
        <dbReference type="Proteomes" id="UP000265515"/>
    </source>
</evidence>
<gene>
    <name evidence="1" type="ORF">CBR_g47111</name>
</gene>
<accession>A0A388M1Q4</accession>